<dbReference type="GO" id="GO:0009654">
    <property type="term" value="C:photosystem II oxygen evolving complex"/>
    <property type="evidence" value="ECO:0007669"/>
    <property type="project" value="InterPro"/>
</dbReference>
<dbReference type="AlphaFoldDB" id="K8EC14"/>
<evidence type="ECO:0008006" key="14">
    <source>
        <dbReference type="Google" id="ProtNLM"/>
    </source>
</evidence>
<dbReference type="Pfam" id="PF04725">
    <property type="entry name" value="PsbR"/>
    <property type="match status" value="1"/>
</dbReference>
<evidence type="ECO:0000256" key="8">
    <source>
        <dbReference type="ARBA" id="ARBA00023136"/>
    </source>
</evidence>
<dbReference type="STRING" id="41875.K8EC14"/>
<keyword evidence="4" id="KW-0602">Photosynthesis</keyword>
<evidence type="ECO:0000256" key="3">
    <source>
        <dbReference type="ARBA" id="ARBA00022528"/>
    </source>
</evidence>
<sequence>MKRSCASFGNDRCACIPMRKFTSNAITRFFERFNLRASPFHDARPISNFILFSSFVYLIRSASSVVLSRRIDFTFEEAVQKTTKSGTKSKGGQAGVGYKGSTEAGSAPKRRDGKAGYVYSLGVRNGKANVDEYSPIYSPEEFKTDGDKYEGNLLYWAATLAGIIGSGALAIYLTSAL</sequence>
<feature type="region of interest" description="Disordered" evidence="10">
    <location>
        <begin position="84"/>
        <end position="110"/>
    </location>
</feature>
<dbReference type="GO" id="GO:0009535">
    <property type="term" value="C:chloroplast thylakoid membrane"/>
    <property type="evidence" value="ECO:0007669"/>
    <property type="project" value="UniProtKB-SubCell"/>
</dbReference>
<protein>
    <recommendedName>
        <fullName evidence="14">Photosystem II 10 kDa polypeptide, chloroplastic</fullName>
    </recommendedName>
</protein>
<dbReference type="EMBL" id="FO082276">
    <property type="protein sequence ID" value="CCO15419.1"/>
    <property type="molecule type" value="Genomic_DNA"/>
</dbReference>
<keyword evidence="9" id="KW-0604">Photosystem II</keyword>
<dbReference type="OrthoDB" id="496093at2759"/>
<dbReference type="eggNOG" id="ENOG502S6EE">
    <property type="taxonomic scope" value="Eukaryota"/>
</dbReference>
<keyword evidence="3" id="KW-0150">Chloroplast</keyword>
<keyword evidence="13" id="KW-1185">Reference proteome</keyword>
<dbReference type="RefSeq" id="XP_007513982.1">
    <property type="nucleotide sequence ID" value="XM_007513920.1"/>
</dbReference>
<evidence type="ECO:0000256" key="5">
    <source>
        <dbReference type="ARBA" id="ARBA00022640"/>
    </source>
</evidence>
<evidence type="ECO:0000256" key="1">
    <source>
        <dbReference type="ARBA" id="ARBA00004334"/>
    </source>
</evidence>
<reference evidence="12 13" key="1">
    <citation type="submission" date="2011-10" db="EMBL/GenBank/DDBJ databases">
        <authorList>
            <person name="Genoscope - CEA"/>
        </authorList>
    </citation>
    <scope>NUCLEOTIDE SEQUENCE [LARGE SCALE GENOMIC DNA]</scope>
    <source>
        <strain evidence="12 13">RCC 1105</strain>
    </source>
</reference>
<keyword evidence="5" id="KW-0934">Plastid</keyword>
<evidence type="ECO:0000256" key="11">
    <source>
        <dbReference type="SAM" id="Phobius"/>
    </source>
</evidence>
<dbReference type="GO" id="GO:0015979">
    <property type="term" value="P:photosynthesis"/>
    <property type="evidence" value="ECO:0007669"/>
    <property type="project" value="UniProtKB-KW"/>
</dbReference>
<dbReference type="KEGG" id="bpg:Bathy03g05330"/>
<keyword evidence="6" id="KW-0809">Transit peptide</keyword>
<evidence type="ECO:0000256" key="10">
    <source>
        <dbReference type="SAM" id="MobiDB-lite"/>
    </source>
</evidence>
<accession>K8EC14</accession>
<evidence type="ECO:0000256" key="4">
    <source>
        <dbReference type="ARBA" id="ARBA00022531"/>
    </source>
</evidence>
<evidence type="ECO:0000256" key="9">
    <source>
        <dbReference type="ARBA" id="ARBA00023276"/>
    </source>
</evidence>
<comment type="subcellular location">
    <subcellularLocation>
        <location evidence="1">Plastid</location>
        <location evidence="1">Chloroplast thylakoid membrane</location>
    </subcellularLocation>
</comment>
<dbReference type="Proteomes" id="UP000198341">
    <property type="component" value="Chromosome 3"/>
</dbReference>
<dbReference type="InterPro" id="IPR006814">
    <property type="entry name" value="PSII_PsbR"/>
</dbReference>
<comment type="similarity">
    <text evidence="2">Belongs to the psbR family.</text>
</comment>
<evidence type="ECO:0000256" key="7">
    <source>
        <dbReference type="ARBA" id="ARBA00023078"/>
    </source>
</evidence>
<proteinExistence type="inferred from homology"/>
<feature type="transmembrane region" description="Helical" evidence="11">
    <location>
        <begin position="153"/>
        <end position="173"/>
    </location>
</feature>
<evidence type="ECO:0000313" key="13">
    <source>
        <dbReference type="Proteomes" id="UP000198341"/>
    </source>
</evidence>
<evidence type="ECO:0000313" key="12">
    <source>
        <dbReference type="EMBL" id="CCO15419.1"/>
    </source>
</evidence>
<name>K8EC14_9CHLO</name>
<evidence type="ECO:0000256" key="2">
    <source>
        <dbReference type="ARBA" id="ARBA00006659"/>
    </source>
</evidence>
<gene>
    <name evidence="12" type="ORF">Bathy03g05330</name>
</gene>
<dbReference type="GeneID" id="19017070"/>
<keyword evidence="8 11" id="KW-0472">Membrane</keyword>
<keyword evidence="7" id="KW-0793">Thylakoid</keyword>
<keyword evidence="11" id="KW-1133">Transmembrane helix</keyword>
<organism evidence="12 13">
    <name type="scientific">Bathycoccus prasinos</name>
    <dbReference type="NCBI Taxonomy" id="41875"/>
    <lineage>
        <taxon>Eukaryota</taxon>
        <taxon>Viridiplantae</taxon>
        <taxon>Chlorophyta</taxon>
        <taxon>Mamiellophyceae</taxon>
        <taxon>Mamiellales</taxon>
        <taxon>Bathycoccaceae</taxon>
        <taxon>Bathycoccus</taxon>
    </lineage>
</organism>
<keyword evidence="11" id="KW-0812">Transmembrane</keyword>
<evidence type="ECO:0000256" key="6">
    <source>
        <dbReference type="ARBA" id="ARBA00022946"/>
    </source>
</evidence>